<dbReference type="GO" id="GO:0016208">
    <property type="term" value="F:AMP binding"/>
    <property type="evidence" value="ECO:0007669"/>
    <property type="project" value="TreeGrafter"/>
</dbReference>
<feature type="domain" description="Phosphoribosyltransferase" evidence="13">
    <location>
        <begin position="49"/>
        <end position="152"/>
    </location>
</feature>
<dbReference type="NCBIfam" id="NF002634">
    <property type="entry name" value="PRK02304.1-3"/>
    <property type="match status" value="1"/>
</dbReference>
<name>A0A7K3WPA3_9FLAO</name>
<dbReference type="Pfam" id="PF00156">
    <property type="entry name" value="Pribosyltran"/>
    <property type="match status" value="1"/>
</dbReference>
<protein>
    <recommendedName>
        <fullName evidence="7 12">Adenine phosphoribosyltransferase</fullName>
        <shortName evidence="12">APRT</shortName>
        <ecNumber evidence="7 12">2.4.2.7</ecNumber>
    </recommendedName>
</protein>
<accession>A0A7K3WPA3</accession>
<dbReference type="CDD" id="cd06223">
    <property type="entry name" value="PRTases_typeI"/>
    <property type="match status" value="1"/>
</dbReference>
<keyword evidence="15" id="KW-1185">Reference proteome</keyword>
<dbReference type="UniPathway" id="UPA00588">
    <property type="reaction ID" value="UER00646"/>
</dbReference>
<dbReference type="GO" id="GO:0005737">
    <property type="term" value="C:cytoplasm"/>
    <property type="evidence" value="ECO:0007669"/>
    <property type="project" value="UniProtKB-SubCell"/>
</dbReference>
<comment type="subunit">
    <text evidence="6 12">Homodimer.</text>
</comment>
<dbReference type="GO" id="GO:0044209">
    <property type="term" value="P:AMP salvage"/>
    <property type="evidence" value="ECO:0007669"/>
    <property type="project" value="UniProtKB-UniRule"/>
</dbReference>
<evidence type="ECO:0000256" key="3">
    <source>
        <dbReference type="ARBA" id="ARBA00004496"/>
    </source>
</evidence>
<evidence type="ECO:0000313" key="14">
    <source>
        <dbReference type="EMBL" id="NEN22851.1"/>
    </source>
</evidence>
<evidence type="ECO:0000259" key="13">
    <source>
        <dbReference type="Pfam" id="PF00156"/>
    </source>
</evidence>
<comment type="catalytic activity">
    <reaction evidence="1 12">
        <text>AMP + diphosphate = 5-phospho-alpha-D-ribose 1-diphosphate + adenine</text>
        <dbReference type="Rhea" id="RHEA:16609"/>
        <dbReference type="ChEBI" id="CHEBI:16708"/>
        <dbReference type="ChEBI" id="CHEBI:33019"/>
        <dbReference type="ChEBI" id="CHEBI:58017"/>
        <dbReference type="ChEBI" id="CHEBI:456215"/>
        <dbReference type="EC" id="2.4.2.7"/>
    </reaction>
</comment>
<dbReference type="Gene3D" id="3.40.50.2020">
    <property type="match status" value="1"/>
</dbReference>
<evidence type="ECO:0000256" key="11">
    <source>
        <dbReference type="ARBA" id="ARBA00022726"/>
    </source>
</evidence>
<dbReference type="GO" id="GO:0006166">
    <property type="term" value="P:purine ribonucleoside salvage"/>
    <property type="evidence" value="ECO:0007669"/>
    <property type="project" value="UniProtKB-UniRule"/>
</dbReference>
<dbReference type="SUPFAM" id="SSF53271">
    <property type="entry name" value="PRTase-like"/>
    <property type="match status" value="1"/>
</dbReference>
<evidence type="ECO:0000256" key="4">
    <source>
        <dbReference type="ARBA" id="ARBA00004659"/>
    </source>
</evidence>
<evidence type="ECO:0000256" key="2">
    <source>
        <dbReference type="ARBA" id="ARBA00003968"/>
    </source>
</evidence>
<sequence>MDVNVAIRNTIRTIPDFPKPGIQFKDITPILENPVVSRAIVAEFVKLYHGVKVDAVAGVESRGFLFGLPLAMELNVPFIIVRKKGKLPAETVNFKYDLEYGSAEIEVHKGAIKKGMNVLVHDDLLATGGTAGAAAQLIEKEEGIVAGFSFLIELDDLKGREKLVRFDKPIISLVRYN</sequence>
<dbReference type="InterPro" id="IPR050054">
    <property type="entry name" value="UPRTase/APRTase"/>
</dbReference>
<comment type="subcellular location">
    <subcellularLocation>
        <location evidence="3 12">Cytoplasm</location>
    </subcellularLocation>
</comment>
<dbReference type="HAMAP" id="MF_00004">
    <property type="entry name" value="Aden_phosphoribosyltr"/>
    <property type="match status" value="1"/>
</dbReference>
<dbReference type="GO" id="GO:0002055">
    <property type="term" value="F:adenine binding"/>
    <property type="evidence" value="ECO:0007669"/>
    <property type="project" value="TreeGrafter"/>
</dbReference>
<proteinExistence type="inferred from homology"/>
<gene>
    <name evidence="12" type="primary">apt</name>
    <name evidence="14" type="ORF">G3O08_04990</name>
</gene>
<dbReference type="Proteomes" id="UP000486602">
    <property type="component" value="Unassembled WGS sequence"/>
</dbReference>
<dbReference type="InterPro" id="IPR005764">
    <property type="entry name" value="Ade_phspho_trans"/>
</dbReference>
<comment type="function">
    <text evidence="2 12">Catalyzes a salvage reaction resulting in the formation of AMP, that is energically less costly than de novo synthesis.</text>
</comment>
<evidence type="ECO:0000256" key="1">
    <source>
        <dbReference type="ARBA" id="ARBA00000868"/>
    </source>
</evidence>
<dbReference type="GO" id="GO:0006168">
    <property type="term" value="P:adenine salvage"/>
    <property type="evidence" value="ECO:0007669"/>
    <property type="project" value="InterPro"/>
</dbReference>
<dbReference type="NCBIfam" id="TIGR01090">
    <property type="entry name" value="apt"/>
    <property type="match status" value="1"/>
</dbReference>
<keyword evidence="10 12" id="KW-0808">Transferase</keyword>
<comment type="caution">
    <text evidence="14">The sequence shown here is derived from an EMBL/GenBank/DDBJ whole genome shotgun (WGS) entry which is preliminary data.</text>
</comment>
<dbReference type="AlphaFoldDB" id="A0A7K3WPA3"/>
<evidence type="ECO:0000256" key="5">
    <source>
        <dbReference type="ARBA" id="ARBA00008391"/>
    </source>
</evidence>
<dbReference type="NCBIfam" id="NF002636">
    <property type="entry name" value="PRK02304.1-5"/>
    <property type="match status" value="1"/>
</dbReference>
<evidence type="ECO:0000256" key="8">
    <source>
        <dbReference type="ARBA" id="ARBA00022490"/>
    </source>
</evidence>
<evidence type="ECO:0000256" key="6">
    <source>
        <dbReference type="ARBA" id="ARBA00011738"/>
    </source>
</evidence>
<dbReference type="InterPro" id="IPR029057">
    <property type="entry name" value="PRTase-like"/>
</dbReference>
<dbReference type="GO" id="GO:0003999">
    <property type="term" value="F:adenine phosphoribosyltransferase activity"/>
    <property type="evidence" value="ECO:0007669"/>
    <property type="project" value="UniProtKB-UniRule"/>
</dbReference>
<comment type="similarity">
    <text evidence="5 12">Belongs to the purine/pyrimidine phosphoribosyltransferase family.</text>
</comment>
<evidence type="ECO:0000256" key="12">
    <source>
        <dbReference type="HAMAP-Rule" id="MF_00004"/>
    </source>
</evidence>
<evidence type="ECO:0000256" key="10">
    <source>
        <dbReference type="ARBA" id="ARBA00022679"/>
    </source>
</evidence>
<dbReference type="FunFam" id="3.40.50.2020:FF:000004">
    <property type="entry name" value="Adenine phosphoribosyltransferase"/>
    <property type="match status" value="1"/>
</dbReference>
<evidence type="ECO:0000256" key="9">
    <source>
        <dbReference type="ARBA" id="ARBA00022676"/>
    </source>
</evidence>
<dbReference type="EMBL" id="JAAGVY010000006">
    <property type="protein sequence ID" value="NEN22851.1"/>
    <property type="molecule type" value="Genomic_DNA"/>
</dbReference>
<keyword evidence="8 12" id="KW-0963">Cytoplasm</keyword>
<keyword evidence="11 12" id="KW-0660">Purine salvage</keyword>
<dbReference type="RefSeq" id="WP_163283577.1">
    <property type="nucleotide sequence ID" value="NZ_JAAGVY010000006.1"/>
</dbReference>
<evidence type="ECO:0000313" key="15">
    <source>
        <dbReference type="Proteomes" id="UP000486602"/>
    </source>
</evidence>
<dbReference type="EC" id="2.4.2.7" evidence="7 12"/>
<evidence type="ECO:0000256" key="7">
    <source>
        <dbReference type="ARBA" id="ARBA00011893"/>
    </source>
</evidence>
<keyword evidence="9 12" id="KW-0328">Glycosyltransferase</keyword>
<reference evidence="14 15" key="1">
    <citation type="submission" date="2020-02" db="EMBL/GenBank/DDBJ databases">
        <title>Out from the shadows clarifying the taxonomy of the family Cryomorphaceae and related taxa by utilizing the GTDB taxonomic framework.</title>
        <authorList>
            <person name="Bowman J.P."/>
        </authorList>
    </citation>
    <scope>NUCLEOTIDE SEQUENCE [LARGE SCALE GENOMIC DNA]</scope>
    <source>
        <strain evidence="14 15">QSSC 1-22</strain>
    </source>
</reference>
<comment type="pathway">
    <text evidence="4 12">Purine metabolism; AMP biosynthesis via salvage pathway; AMP from adenine: step 1/1.</text>
</comment>
<organism evidence="14 15">
    <name type="scientific">Cryomorpha ignava</name>
    <dbReference type="NCBI Taxonomy" id="101383"/>
    <lineage>
        <taxon>Bacteria</taxon>
        <taxon>Pseudomonadati</taxon>
        <taxon>Bacteroidota</taxon>
        <taxon>Flavobacteriia</taxon>
        <taxon>Flavobacteriales</taxon>
        <taxon>Cryomorphaceae</taxon>
        <taxon>Cryomorpha</taxon>
    </lineage>
</organism>
<dbReference type="PANTHER" id="PTHR32315:SF3">
    <property type="entry name" value="ADENINE PHOSPHORIBOSYLTRANSFERASE"/>
    <property type="match status" value="1"/>
</dbReference>
<dbReference type="InterPro" id="IPR000836">
    <property type="entry name" value="PRTase_dom"/>
</dbReference>
<dbReference type="PANTHER" id="PTHR32315">
    <property type="entry name" value="ADENINE PHOSPHORIBOSYLTRANSFERASE"/>
    <property type="match status" value="1"/>
</dbReference>